<gene>
    <name evidence="4" type="ORF">BDA99DRAFT_559749</name>
</gene>
<dbReference type="SMART" id="SM00271">
    <property type="entry name" value="DnaJ"/>
    <property type="match status" value="1"/>
</dbReference>
<evidence type="ECO:0000259" key="3">
    <source>
        <dbReference type="PROSITE" id="PS50076"/>
    </source>
</evidence>
<feature type="transmembrane region" description="Helical" evidence="2">
    <location>
        <begin position="291"/>
        <end position="312"/>
    </location>
</feature>
<reference evidence="4" key="1">
    <citation type="journal article" date="2022" name="IScience">
        <title>Evolution of zygomycete secretomes and the origins of terrestrial fungal ecologies.</title>
        <authorList>
            <person name="Chang Y."/>
            <person name="Wang Y."/>
            <person name="Mondo S."/>
            <person name="Ahrendt S."/>
            <person name="Andreopoulos W."/>
            <person name="Barry K."/>
            <person name="Beard J."/>
            <person name="Benny G.L."/>
            <person name="Blankenship S."/>
            <person name="Bonito G."/>
            <person name="Cuomo C."/>
            <person name="Desiro A."/>
            <person name="Gervers K.A."/>
            <person name="Hundley H."/>
            <person name="Kuo A."/>
            <person name="LaButti K."/>
            <person name="Lang B.F."/>
            <person name="Lipzen A."/>
            <person name="O'Donnell K."/>
            <person name="Pangilinan J."/>
            <person name="Reynolds N."/>
            <person name="Sandor L."/>
            <person name="Smith M.E."/>
            <person name="Tsang A."/>
            <person name="Grigoriev I.V."/>
            <person name="Stajich J.E."/>
            <person name="Spatafora J.W."/>
        </authorList>
    </citation>
    <scope>NUCLEOTIDE SEQUENCE</scope>
    <source>
        <strain evidence="4">RSA 2281</strain>
    </source>
</reference>
<dbReference type="Gene3D" id="1.10.287.110">
    <property type="entry name" value="DnaJ domain"/>
    <property type="match status" value="1"/>
</dbReference>
<evidence type="ECO:0000313" key="4">
    <source>
        <dbReference type="EMBL" id="KAI9263193.1"/>
    </source>
</evidence>
<sequence length="480" mass="55412">MYFERGLIRLSRVTWDYPKQVQQVTFRFLSSKTKGGPSREKVRAIPFTQHVKAADNIFEDYHGNGFFSARVTHAGPPQEIFLPFWVISCRVHAKIVQAQVGHSMMRNVYNPATRRNEVRYDTQWTWVSDQYQWSRDYLPTEHVGMHIYASHKYRRGLVNAIRSGSCLEQATAFTPELLDRPPYTDMSPEYRKVNRMVDPFNLYPATAVRFAKSYIMSTEEEYADAYLRKVYAADQTRFVKVEIELEDIKCAPIYYPAYVYTINYLGRNLRTFVNGFDLHVGGIRTYNWTRVAMVSAAGMATAMSMTGGIGWGGISGSFWIGIVLPTVMTSMLAMYFPLLSLKFRDWKRQQEIHAAHQDAHTWDSDWVGAYDAYEDQQRYKTWKAEHQYYQQSRSWGPSSAKTEADSDPQGYYQTLGVSPSASTADIQSAFRGLAMKHHPDRYSDPKEKKKATAQFQKISSAYSVLRDPRKRKTYDTTGRS</sequence>
<feature type="region of interest" description="Disordered" evidence="1">
    <location>
        <begin position="393"/>
        <end position="418"/>
    </location>
</feature>
<dbReference type="InterPro" id="IPR036869">
    <property type="entry name" value="J_dom_sf"/>
</dbReference>
<dbReference type="Proteomes" id="UP001209540">
    <property type="component" value="Unassembled WGS sequence"/>
</dbReference>
<dbReference type="AlphaFoldDB" id="A0AAD5K0B2"/>
<evidence type="ECO:0000313" key="5">
    <source>
        <dbReference type="Proteomes" id="UP001209540"/>
    </source>
</evidence>
<dbReference type="PROSITE" id="PS00636">
    <property type="entry name" value="DNAJ_1"/>
    <property type="match status" value="1"/>
</dbReference>
<dbReference type="CDD" id="cd06257">
    <property type="entry name" value="DnaJ"/>
    <property type="match status" value="1"/>
</dbReference>
<organism evidence="4 5">
    <name type="scientific">Phascolomyces articulosus</name>
    <dbReference type="NCBI Taxonomy" id="60185"/>
    <lineage>
        <taxon>Eukaryota</taxon>
        <taxon>Fungi</taxon>
        <taxon>Fungi incertae sedis</taxon>
        <taxon>Mucoromycota</taxon>
        <taxon>Mucoromycotina</taxon>
        <taxon>Mucoromycetes</taxon>
        <taxon>Mucorales</taxon>
        <taxon>Lichtheimiaceae</taxon>
        <taxon>Phascolomyces</taxon>
    </lineage>
</organism>
<feature type="compositionally biased region" description="Polar residues" evidence="1">
    <location>
        <begin position="453"/>
        <end position="462"/>
    </location>
</feature>
<dbReference type="PANTHER" id="PTHR24074">
    <property type="entry name" value="CO-CHAPERONE PROTEIN DJLA"/>
    <property type="match status" value="1"/>
</dbReference>
<feature type="domain" description="J" evidence="3">
    <location>
        <begin position="410"/>
        <end position="478"/>
    </location>
</feature>
<name>A0AAD5K0B2_9FUNG</name>
<dbReference type="Pfam" id="PF00226">
    <property type="entry name" value="DnaJ"/>
    <property type="match status" value="1"/>
</dbReference>
<evidence type="ECO:0000256" key="2">
    <source>
        <dbReference type="SAM" id="Phobius"/>
    </source>
</evidence>
<dbReference type="EMBL" id="JAIXMP010000013">
    <property type="protein sequence ID" value="KAI9263193.1"/>
    <property type="molecule type" value="Genomic_DNA"/>
</dbReference>
<feature type="region of interest" description="Disordered" evidence="1">
    <location>
        <begin position="434"/>
        <end position="480"/>
    </location>
</feature>
<dbReference type="SUPFAM" id="SSF46565">
    <property type="entry name" value="Chaperone J-domain"/>
    <property type="match status" value="1"/>
</dbReference>
<feature type="transmembrane region" description="Helical" evidence="2">
    <location>
        <begin position="318"/>
        <end position="339"/>
    </location>
</feature>
<keyword evidence="2" id="KW-0472">Membrane</keyword>
<dbReference type="InterPro" id="IPR050817">
    <property type="entry name" value="DjlA_DnaK_co-chaperone"/>
</dbReference>
<evidence type="ECO:0000256" key="1">
    <source>
        <dbReference type="SAM" id="MobiDB-lite"/>
    </source>
</evidence>
<dbReference type="PRINTS" id="PR00625">
    <property type="entry name" value="JDOMAIN"/>
</dbReference>
<accession>A0AAD5K0B2</accession>
<reference evidence="4" key="2">
    <citation type="submission" date="2023-02" db="EMBL/GenBank/DDBJ databases">
        <authorList>
            <consortium name="DOE Joint Genome Institute"/>
            <person name="Mondo S.J."/>
            <person name="Chang Y."/>
            <person name="Wang Y."/>
            <person name="Ahrendt S."/>
            <person name="Andreopoulos W."/>
            <person name="Barry K."/>
            <person name="Beard J."/>
            <person name="Benny G.L."/>
            <person name="Blankenship S."/>
            <person name="Bonito G."/>
            <person name="Cuomo C."/>
            <person name="Desiro A."/>
            <person name="Gervers K.A."/>
            <person name="Hundley H."/>
            <person name="Kuo A."/>
            <person name="LaButti K."/>
            <person name="Lang B.F."/>
            <person name="Lipzen A."/>
            <person name="O'Donnell K."/>
            <person name="Pangilinan J."/>
            <person name="Reynolds N."/>
            <person name="Sandor L."/>
            <person name="Smith M.W."/>
            <person name="Tsang A."/>
            <person name="Grigoriev I.V."/>
            <person name="Stajich J.E."/>
            <person name="Spatafora J.W."/>
        </authorList>
    </citation>
    <scope>NUCLEOTIDE SEQUENCE</scope>
    <source>
        <strain evidence="4">RSA 2281</strain>
    </source>
</reference>
<protein>
    <recommendedName>
        <fullName evidence="3">J domain-containing protein</fullName>
    </recommendedName>
</protein>
<dbReference type="PROSITE" id="PS50076">
    <property type="entry name" value="DNAJ_2"/>
    <property type="match status" value="1"/>
</dbReference>
<keyword evidence="5" id="KW-1185">Reference proteome</keyword>
<keyword evidence="2" id="KW-0812">Transmembrane</keyword>
<proteinExistence type="predicted"/>
<dbReference type="InterPro" id="IPR001623">
    <property type="entry name" value="DnaJ_domain"/>
</dbReference>
<dbReference type="InterPro" id="IPR018253">
    <property type="entry name" value="DnaJ_domain_CS"/>
</dbReference>
<keyword evidence="2" id="KW-1133">Transmembrane helix</keyword>
<comment type="caution">
    <text evidence="4">The sequence shown here is derived from an EMBL/GenBank/DDBJ whole genome shotgun (WGS) entry which is preliminary data.</text>
</comment>